<dbReference type="PANTHER" id="PTHR38342:SF1">
    <property type="entry name" value="SLR5037 PROTEIN"/>
    <property type="match status" value="1"/>
</dbReference>
<feature type="domain" description="DUF302" evidence="1">
    <location>
        <begin position="36"/>
        <end position="97"/>
    </location>
</feature>
<dbReference type="Gene3D" id="3.30.310.70">
    <property type="entry name" value="TT1751-like domain"/>
    <property type="match status" value="1"/>
</dbReference>
<keyword evidence="3" id="KW-1185">Reference proteome</keyword>
<dbReference type="CDD" id="cd14797">
    <property type="entry name" value="DUF302"/>
    <property type="match status" value="1"/>
</dbReference>
<organism evidence="2 3">
    <name type="scientific">Youngiibacter multivorans</name>
    <dbReference type="NCBI Taxonomy" id="937251"/>
    <lineage>
        <taxon>Bacteria</taxon>
        <taxon>Bacillati</taxon>
        <taxon>Bacillota</taxon>
        <taxon>Clostridia</taxon>
        <taxon>Eubacteriales</taxon>
        <taxon>Clostridiaceae</taxon>
        <taxon>Youngiibacter</taxon>
    </lineage>
</organism>
<dbReference type="InterPro" id="IPR035923">
    <property type="entry name" value="TT1751-like_sf"/>
</dbReference>
<accession>A0ABS4G6L5</accession>
<dbReference type="InterPro" id="IPR016796">
    <property type="entry name" value="UCP021774"/>
</dbReference>
<evidence type="ECO:0000259" key="1">
    <source>
        <dbReference type="Pfam" id="PF03625"/>
    </source>
</evidence>
<reference evidence="2 3" key="1">
    <citation type="submission" date="2021-03" db="EMBL/GenBank/DDBJ databases">
        <title>Genomic Encyclopedia of Type Strains, Phase IV (KMG-IV): sequencing the most valuable type-strain genomes for metagenomic binning, comparative biology and taxonomic classification.</title>
        <authorList>
            <person name="Goeker M."/>
        </authorList>
    </citation>
    <scope>NUCLEOTIDE SEQUENCE [LARGE SCALE GENOMIC DNA]</scope>
    <source>
        <strain evidence="2 3">DSM 6139</strain>
    </source>
</reference>
<evidence type="ECO:0000313" key="2">
    <source>
        <dbReference type="EMBL" id="MBP1920217.1"/>
    </source>
</evidence>
<dbReference type="Pfam" id="PF03625">
    <property type="entry name" value="DUF302"/>
    <property type="match status" value="1"/>
</dbReference>
<dbReference type="Proteomes" id="UP001519271">
    <property type="component" value="Unassembled WGS sequence"/>
</dbReference>
<name>A0ABS4G6L5_9CLOT</name>
<dbReference type="PIRSF" id="PIRSF021774">
    <property type="entry name" value="UCP021774"/>
    <property type="match status" value="1"/>
</dbReference>
<gene>
    <name evidence="2" type="ORF">J2Z34_002728</name>
</gene>
<proteinExistence type="predicted"/>
<comment type="caution">
    <text evidence="2">The sequence shown here is derived from an EMBL/GenBank/DDBJ whole genome shotgun (WGS) entry which is preliminary data.</text>
</comment>
<dbReference type="InterPro" id="IPR005180">
    <property type="entry name" value="DUF302"/>
</dbReference>
<evidence type="ECO:0000313" key="3">
    <source>
        <dbReference type="Proteomes" id="UP001519271"/>
    </source>
</evidence>
<protein>
    <submittedName>
        <fullName evidence="2">Uncharacterized protein (DUF302 family)</fullName>
    </submittedName>
</protein>
<dbReference type="SUPFAM" id="SSF103247">
    <property type="entry name" value="TT1751-like"/>
    <property type="match status" value="1"/>
</dbReference>
<dbReference type="RefSeq" id="WP_209460398.1">
    <property type="nucleotide sequence ID" value="NZ_JAGGKC010000026.1"/>
</dbReference>
<dbReference type="EMBL" id="JAGGKC010000026">
    <property type="protein sequence ID" value="MBP1920217.1"/>
    <property type="molecule type" value="Genomic_DNA"/>
</dbReference>
<sequence length="128" mass="14407">MDFVYEMKTGKDFETAVEDIRKALGARGFGVLWEMNFKDKLREKGLEFDINFKVMEVCNPPKAKIVLDRDIEAGYMLPCKMAVYEKDGEVRIGMLKPMSLVGLLGKEGLQDIAEEVEGILKSAILEAV</sequence>
<dbReference type="PANTHER" id="PTHR38342">
    <property type="entry name" value="SLR5037 PROTEIN"/>
    <property type="match status" value="1"/>
</dbReference>